<gene>
    <name evidence="1" type="ORF">Vadar_008165</name>
</gene>
<evidence type="ECO:0000313" key="2">
    <source>
        <dbReference type="Proteomes" id="UP000828048"/>
    </source>
</evidence>
<protein>
    <submittedName>
        <fullName evidence="1">Uncharacterized protein</fullName>
    </submittedName>
</protein>
<evidence type="ECO:0000313" key="1">
    <source>
        <dbReference type="EMBL" id="KAH7860017.1"/>
    </source>
</evidence>
<keyword evidence="2" id="KW-1185">Reference proteome</keyword>
<dbReference type="Proteomes" id="UP000828048">
    <property type="component" value="Chromosome 4"/>
</dbReference>
<accession>A0ACB7Z3C8</accession>
<name>A0ACB7Z3C8_9ERIC</name>
<sequence>MALVKTTGTVIAAASIAALLSYFLCTNYRSKSSSTKKKSKSKSGLIDAIGNTPLIRINSLSDATGCEILGKAEFLNPGGSVKDRVAVKIIEEALESGELARGGVVTEGSAGSTAISLATVAPAYGCKCHVVIPDDVAIEKSQTIEALGATVERVRPVSITHRDHYVNVARRRALEANEVASKQRKSKQADAEDMEHTNGYESEGGKQSSVFSSDCKGGFFADQFENLANFRAHHEGTGPEIWEQTGGNLDAFIAAAGTGGTVAGISLLLKEKDPNIKCFLIDPPGSGLFNKVTRGVMYTKEEAEGRRLKNPFDTITEGIGINRLTRNFMMAELDGAFRGTDMEAVEMSRFLLKSDGLFLGSSSAMNCVGAVRVAQSIGRGHTIVTILCDSGMRHLSKFYDSQYLSDHGLTPSATGLEFLEGDREREGRVGAEVGRAPNQRKSVAQNLQFVIGLSFSFIGLDKKRSFFEFDKNMGEEETMSEVTEAAPNGDTTPEHKGEDVTKEEEKDGVKEMKVDKKEDEKQKMDVDQEGEEKKETEKEEKKEEKQVKEEEEDMKEVTRSDGMEKEMKAKENEESEEKGEEKVDELKEEEERDGESKQEKVSKGRGKGKSPGIKAKSNKKEVEEEQQKTPVASPTNRPVRARKSVARLVESFEMESVKEFHIGKGRGTALKEIPNVAFKLSKRKTDDTLKLLHTILFGRRGKAAQVKSNIFRFSGFVLTEDEEKQKIKMKEKLDKCVKEKLLGFCDVLDIPIAKADTTKINTRKEDIIAKLIDFLAAPQATTTELLSDKEQSSKGTKRKRVGKESASVSGSTPSKSSAKKSKMHKKVSKERERNSTPEIEGESEEEEEEEKQEENGVHERSKNEVSDHSDSEENEDESEDEPKQEIKDKRGSKKLSAKKESSGKAKTKKVSTPKKSSPPTERTPLKSSSKRSEADDKSNTSPKTFSRKKKIDGKEKTKEVEAPAKPSPLAKRKSVKSSSKNSEVDGRSDTSPKIFSRKKKTEVVKEKSSTPKKPASLEKTGKKAAKGKDKPKEDKLRPSDDELRIAICDILKEVDFNTATFTDILKQLAGRYKKDLTSRKSSIKLMIQNELTKLADEDDSEEDD</sequence>
<comment type="caution">
    <text evidence="1">The sequence shown here is derived from an EMBL/GenBank/DDBJ whole genome shotgun (WGS) entry which is preliminary data.</text>
</comment>
<organism evidence="1 2">
    <name type="scientific">Vaccinium darrowii</name>
    <dbReference type="NCBI Taxonomy" id="229202"/>
    <lineage>
        <taxon>Eukaryota</taxon>
        <taxon>Viridiplantae</taxon>
        <taxon>Streptophyta</taxon>
        <taxon>Embryophyta</taxon>
        <taxon>Tracheophyta</taxon>
        <taxon>Spermatophyta</taxon>
        <taxon>Magnoliopsida</taxon>
        <taxon>eudicotyledons</taxon>
        <taxon>Gunneridae</taxon>
        <taxon>Pentapetalae</taxon>
        <taxon>asterids</taxon>
        <taxon>Ericales</taxon>
        <taxon>Ericaceae</taxon>
        <taxon>Vaccinioideae</taxon>
        <taxon>Vaccinieae</taxon>
        <taxon>Vaccinium</taxon>
    </lineage>
</organism>
<dbReference type="EMBL" id="CM037154">
    <property type="protein sequence ID" value="KAH7860017.1"/>
    <property type="molecule type" value="Genomic_DNA"/>
</dbReference>
<reference evidence="1 2" key="1">
    <citation type="journal article" date="2021" name="Hortic Res">
        <title>High-quality reference genome and annotation aids understanding of berry development for evergreen blueberry (Vaccinium darrowii).</title>
        <authorList>
            <person name="Yu J."/>
            <person name="Hulse-Kemp A.M."/>
            <person name="Babiker E."/>
            <person name="Staton M."/>
        </authorList>
    </citation>
    <scope>NUCLEOTIDE SEQUENCE [LARGE SCALE GENOMIC DNA]</scope>
    <source>
        <strain evidence="2">cv. NJ 8807/NJ 8810</strain>
        <tissue evidence="1">Young leaf</tissue>
    </source>
</reference>
<proteinExistence type="predicted"/>